<comment type="cofactor">
    <cofactor evidence="16">
        <name>Mo-molybdopterin</name>
        <dbReference type="ChEBI" id="CHEBI:71302"/>
    </cofactor>
    <text evidence="16">Binds 1 Mo-molybdopterin (Mo-MPT) cofactor per subunit.</text>
</comment>
<evidence type="ECO:0000256" key="2">
    <source>
        <dbReference type="ARBA" id="ARBA00001974"/>
    </source>
</evidence>
<dbReference type="InterPro" id="IPR014756">
    <property type="entry name" value="Ig_E-set"/>
</dbReference>
<dbReference type="CDD" id="cd06183">
    <property type="entry name" value="cyt_b5_reduct_like"/>
    <property type="match status" value="1"/>
</dbReference>
<dbReference type="GO" id="GO:0006809">
    <property type="term" value="P:nitric oxide biosynthetic process"/>
    <property type="evidence" value="ECO:0007669"/>
    <property type="project" value="InterPro"/>
</dbReference>
<keyword evidence="14" id="KW-1015">Disulfide bond</keyword>
<dbReference type="PRINTS" id="PR00371">
    <property type="entry name" value="FPNCR"/>
</dbReference>
<keyword evidence="13 15" id="KW-0534">Nitrate assimilation</keyword>
<keyword evidence="6 16" id="KW-0500">Molybdenum</keyword>
<dbReference type="GO" id="GO:0020037">
    <property type="term" value="F:heme binding"/>
    <property type="evidence" value="ECO:0007669"/>
    <property type="project" value="InterPro"/>
</dbReference>
<dbReference type="InterPro" id="IPR001709">
    <property type="entry name" value="Flavoprot_Pyr_Nucl_cyt_Rdtase"/>
</dbReference>
<dbReference type="FunFam" id="3.90.420.10:FF:000003">
    <property type="entry name" value="Nitrate reductase"/>
    <property type="match status" value="1"/>
</dbReference>
<dbReference type="InterPro" id="IPR001199">
    <property type="entry name" value="Cyt_B5-like_heme/steroid-bd"/>
</dbReference>
<dbReference type="PROSITE" id="PS00191">
    <property type="entry name" value="CYTOCHROME_B5_1"/>
    <property type="match status" value="1"/>
</dbReference>
<evidence type="ECO:0000313" key="21">
    <source>
        <dbReference type="Proteomes" id="UP001485043"/>
    </source>
</evidence>
<dbReference type="InterPro" id="IPR005066">
    <property type="entry name" value="MoCF_OxRdtse_dimer"/>
</dbReference>
<comment type="subunit">
    <text evidence="5">Homodimer.</text>
</comment>
<dbReference type="Pfam" id="PF03404">
    <property type="entry name" value="Mo-co_dimer"/>
    <property type="match status" value="1"/>
</dbReference>
<feature type="region of interest" description="Disordered" evidence="17">
    <location>
        <begin position="1"/>
        <end position="99"/>
    </location>
</feature>
<dbReference type="Gene3D" id="3.40.50.80">
    <property type="entry name" value="Nucleotide-binding domain of ferredoxin-NADP reductase (FNR) module"/>
    <property type="match status" value="1"/>
</dbReference>
<dbReference type="InterPro" id="IPR001433">
    <property type="entry name" value="OxRdtase_FAD/NAD-bd"/>
</dbReference>
<keyword evidence="9 16" id="KW-0479">Metal-binding</keyword>
<dbReference type="SUPFAM" id="SSF55856">
    <property type="entry name" value="Cytochrome b5-like heme/steroid binding domain"/>
    <property type="match status" value="1"/>
</dbReference>
<evidence type="ECO:0000256" key="13">
    <source>
        <dbReference type="ARBA" id="ARBA00023063"/>
    </source>
</evidence>
<evidence type="ECO:0000256" key="17">
    <source>
        <dbReference type="SAM" id="MobiDB-lite"/>
    </source>
</evidence>
<dbReference type="SUPFAM" id="SSF63380">
    <property type="entry name" value="Riboflavin synthase domain-like"/>
    <property type="match status" value="1"/>
</dbReference>
<dbReference type="EMBL" id="JALJOV010000811">
    <property type="protein sequence ID" value="KAK9861121.1"/>
    <property type="molecule type" value="Genomic_DNA"/>
</dbReference>
<evidence type="ECO:0000256" key="9">
    <source>
        <dbReference type="ARBA" id="ARBA00022723"/>
    </source>
</evidence>
<evidence type="ECO:0000256" key="11">
    <source>
        <dbReference type="ARBA" id="ARBA00023002"/>
    </source>
</evidence>
<dbReference type="GO" id="GO:0008482">
    <property type="term" value="F:sulfite oxidase activity"/>
    <property type="evidence" value="ECO:0007669"/>
    <property type="project" value="TreeGrafter"/>
</dbReference>
<dbReference type="PANTHER" id="PTHR19372">
    <property type="entry name" value="SULFITE REDUCTASE"/>
    <property type="match status" value="1"/>
</dbReference>
<dbReference type="SMART" id="SM01117">
    <property type="entry name" value="Cyt-b5"/>
    <property type="match status" value="1"/>
</dbReference>
<comment type="function">
    <text evidence="3 15">Nitrate reductase is a key enzyme involved in the first step of nitrate assimilation in plants, fungi and bacteria.</text>
</comment>
<dbReference type="FunFam" id="3.10.120.10:FF:000007">
    <property type="entry name" value="Sulfite oxidase, mitochondrial"/>
    <property type="match status" value="1"/>
</dbReference>
<dbReference type="GO" id="GO:0006790">
    <property type="term" value="P:sulfur compound metabolic process"/>
    <property type="evidence" value="ECO:0007669"/>
    <property type="project" value="TreeGrafter"/>
</dbReference>
<evidence type="ECO:0000256" key="7">
    <source>
        <dbReference type="ARBA" id="ARBA00022617"/>
    </source>
</evidence>
<evidence type="ECO:0000256" key="5">
    <source>
        <dbReference type="ARBA" id="ARBA00011738"/>
    </source>
</evidence>
<keyword evidence="10" id="KW-0274">FAD</keyword>
<comment type="cofactor">
    <cofactor evidence="2">
        <name>FAD</name>
        <dbReference type="ChEBI" id="CHEBI:57692"/>
    </cofactor>
</comment>
<comment type="caution">
    <text evidence="20">The sequence shown here is derived from an EMBL/GenBank/DDBJ whole genome shotgun (WGS) entry which is preliminary data.</text>
</comment>
<dbReference type="InterPro" id="IPR018506">
    <property type="entry name" value="Cyt_B5_heme-BS"/>
</dbReference>
<dbReference type="InterPro" id="IPR008333">
    <property type="entry name" value="Cbr1-like_FAD-bd_dom"/>
</dbReference>
<keyword evidence="12" id="KW-0408">Iron</keyword>
<feature type="binding site" evidence="16">
    <location>
        <position position="186"/>
    </location>
    <ligand>
        <name>Mo-molybdopterin</name>
        <dbReference type="ChEBI" id="CHEBI:71302"/>
    </ligand>
    <ligandPart>
        <name>Mo</name>
        <dbReference type="ChEBI" id="CHEBI:28685"/>
    </ligandPart>
</feature>
<dbReference type="PRINTS" id="PR00363">
    <property type="entry name" value="CYTOCHROMEB5"/>
</dbReference>
<dbReference type="Gene3D" id="2.40.30.10">
    <property type="entry name" value="Translation factors"/>
    <property type="match status" value="1"/>
</dbReference>
<keyword evidence="11" id="KW-0560">Oxidoreductase</keyword>
<dbReference type="AlphaFoldDB" id="A0AAW1SX97"/>
<feature type="compositionally biased region" description="Polar residues" evidence="17">
    <location>
        <begin position="52"/>
        <end position="64"/>
    </location>
</feature>
<dbReference type="PROSITE" id="PS51384">
    <property type="entry name" value="FAD_FR"/>
    <property type="match status" value="1"/>
</dbReference>
<organism evidence="20 21">
    <name type="scientific">Apatococcus fuscideae</name>
    <dbReference type="NCBI Taxonomy" id="2026836"/>
    <lineage>
        <taxon>Eukaryota</taxon>
        <taxon>Viridiplantae</taxon>
        <taxon>Chlorophyta</taxon>
        <taxon>core chlorophytes</taxon>
        <taxon>Trebouxiophyceae</taxon>
        <taxon>Chlorellales</taxon>
        <taxon>Chlorellaceae</taxon>
        <taxon>Apatococcus</taxon>
    </lineage>
</organism>
<feature type="compositionally biased region" description="Basic and acidic residues" evidence="17">
    <location>
        <begin position="32"/>
        <end position="44"/>
    </location>
</feature>
<dbReference type="SUPFAM" id="SSF52343">
    <property type="entry name" value="Ferredoxin reductase-like, C-terminal NADP-linked domain"/>
    <property type="match status" value="1"/>
</dbReference>
<dbReference type="InterPro" id="IPR036374">
    <property type="entry name" value="OxRdtase_Mopterin-bd_sf"/>
</dbReference>
<dbReference type="PANTHER" id="PTHR19372:SF7">
    <property type="entry name" value="SULFITE OXIDASE, MITOCHONDRIAL"/>
    <property type="match status" value="1"/>
</dbReference>
<evidence type="ECO:0000256" key="8">
    <source>
        <dbReference type="ARBA" id="ARBA00022630"/>
    </source>
</evidence>
<dbReference type="InterPro" id="IPR036400">
    <property type="entry name" value="Cyt_B5-like_heme/steroid_sf"/>
</dbReference>
<dbReference type="Pfam" id="PF00175">
    <property type="entry name" value="NAD_binding_1"/>
    <property type="match status" value="1"/>
</dbReference>
<dbReference type="Gene3D" id="2.60.40.650">
    <property type="match status" value="1"/>
</dbReference>
<feature type="domain" description="Cytochrome b5 heme-binding" evidence="18">
    <location>
        <begin position="533"/>
        <end position="608"/>
    </location>
</feature>
<dbReference type="InterPro" id="IPR017927">
    <property type="entry name" value="FAD-bd_FR_type"/>
</dbReference>
<dbReference type="PROSITE" id="PS00559">
    <property type="entry name" value="MOLYBDOPTERIN_EUK"/>
    <property type="match status" value="1"/>
</dbReference>
<evidence type="ECO:0000256" key="3">
    <source>
        <dbReference type="ARBA" id="ARBA00003838"/>
    </source>
</evidence>
<dbReference type="Proteomes" id="UP001485043">
    <property type="component" value="Unassembled WGS sequence"/>
</dbReference>
<dbReference type="FunFam" id="2.40.30.10:FF:000021">
    <property type="entry name" value="NADH-cytochrome b5 reductase"/>
    <property type="match status" value="1"/>
</dbReference>
<dbReference type="InterPro" id="IPR012137">
    <property type="entry name" value="Nitr_rd_NADH"/>
</dbReference>
<dbReference type="PRINTS" id="PR00407">
    <property type="entry name" value="EUMOPTERIN"/>
</dbReference>
<sequence>MGVEVMRRPSEDRNRLSDSAFDLHKKLLKGRRSFDMKADSRPTENGDAQPDTYKQQQDAKQSLTERPYEAPLSQDDPEWARHETTSEIDPKDEPTPDKWIPRHKSIVRLTGRHPLNCEPPLSMLMERGFITPSALHYVRSHGPAPKLDWATHKIHVGGKLRNPQSFTLNELIETFESVTFPVTLTCAGNRRKEQNLVKKSVGFNWGASGLSNSYWTGVRLCDVLRHCGIGRPRDGCKFVCFRGVQKELPQGKDGSYGTSLCWQTAMDESCDVILAYKQNDRYLLPDHGAPIRIIIPGHIGGRMVKWLEEITVSDVESDNFYHYHDNRVLPPGIEQENAKEEGWWYRPEFVINELNVNSAITTPAHDELIPVSDKGPYTVRGYAYSGGGRAVIRVELSLDEGVTWRRTNIERFVEPNEYGKTWTWVHWSSELDRVDLLNCREFRCRAVDSSNNLQPDKLTWNLMGMMNNPHFRVKMTPRSSKEGELTLACEHPTKQGSEPGGWMERELQGAHEAEAKALAAELEKKNAVDESKLKMYSLEEIEAHDSHSSSWFVHSGRVYDATAFLKDHPGGAESILIVAGQDATDEFNAIHSAKAKAMLNEYLVGKVAPEGSVAPAVQKVEETPTAEGQELIALNPKKKIPFKLVDKIQLSHNSRLFRFALQSPQHKLGLPVGQHMFFYCKDRGEMVMRAYTPTSSDDDLGHFDLVVKIYFANQNPNFPMGGRMSVYLESLKLNDTIDVKGPLGHFVYYGRGKYRNHGREGKCTQMSMIAGGTGITPMYQVIQAIVKDKEDPTEVKMIFANQTEEDILLGDDLHDFEEDPRITIEYLLSRPKDKEAWKGSVGRCSEELLNKHCFADNGDNLAMLCGPPGMIDQACKPVLAKMGYPEDRLVVF</sequence>
<evidence type="ECO:0000256" key="14">
    <source>
        <dbReference type="ARBA" id="ARBA00023157"/>
    </source>
</evidence>
<dbReference type="GO" id="GO:0042128">
    <property type="term" value="P:nitrate assimilation"/>
    <property type="evidence" value="ECO:0007669"/>
    <property type="project" value="UniProtKB-KW"/>
</dbReference>
<evidence type="ECO:0000256" key="6">
    <source>
        <dbReference type="ARBA" id="ARBA00022505"/>
    </source>
</evidence>
<dbReference type="Gene3D" id="3.90.420.10">
    <property type="entry name" value="Oxidoreductase, molybdopterin-binding domain"/>
    <property type="match status" value="1"/>
</dbReference>
<dbReference type="GO" id="GO:0050464">
    <property type="term" value="F:nitrate reductase (NADPH) activity"/>
    <property type="evidence" value="ECO:0007669"/>
    <property type="project" value="InterPro"/>
</dbReference>
<evidence type="ECO:0000256" key="4">
    <source>
        <dbReference type="ARBA" id="ARBA00006253"/>
    </source>
</evidence>
<name>A0AAW1SX97_9CHLO</name>
<dbReference type="GO" id="GO:0030151">
    <property type="term" value="F:molybdenum ion binding"/>
    <property type="evidence" value="ECO:0007669"/>
    <property type="project" value="InterPro"/>
</dbReference>
<evidence type="ECO:0000256" key="10">
    <source>
        <dbReference type="ARBA" id="ARBA00022827"/>
    </source>
</evidence>
<reference evidence="20 21" key="1">
    <citation type="journal article" date="2024" name="Nat. Commun.">
        <title>Phylogenomics reveals the evolutionary origins of lichenization in chlorophyte algae.</title>
        <authorList>
            <person name="Puginier C."/>
            <person name="Libourel C."/>
            <person name="Otte J."/>
            <person name="Skaloud P."/>
            <person name="Haon M."/>
            <person name="Grisel S."/>
            <person name="Petersen M."/>
            <person name="Berrin J.G."/>
            <person name="Delaux P.M."/>
            <person name="Dal Grande F."/>
            <person name="Keller J."/>
        </authorList>
    </citation>
    <scope>NUCLEOTIDE SEQUENCE [LARGE SCALE GENOMIC DNA]</scope>
    <source>
        <strain evidence="20 21">SAG 2523</strain>
    </source>
</reference>
<dbReference type="InterPro" id="IPR017938">
    <property type="entry name" value="Riboflavin_synthase-like_b-brl"/>
</dbReference>
<feature type="domain" description="FAD-binding FR-type" evidence="19">
    <location>
        <begin position="637"/>
        <end position="749"/>
    </location>
</feature>
<comment type="cofactor">
    <cofactor evidence="1">
        <name>heme</name>
        <dbReference type="ChEBI" id="CHEBI:30413"/>
    </cofactor>
</comment>
<evidence type="ECO:0000256" key="1">
    <source>
        <dbReference type="ARBA" id="ARBA00001971"/>
    </source>
</evidence>
<feature type="compositionally biased region" description="Basic and acidic residues" evidence="17">
    <location>
        <begin position="78"/>
        <end position="99"/>
    </location>
</feature>
<dbReference type="GO" id="GO:0043546">
    <property type="term" value="F:molybdopterin cofactor binding"/>
    <property type="evidence" value="ECO:0007669"/>
    <property type="project" value="InterPro"/>
</dbReference>
<feature type="compositionally biased region" description="Basic and acidic residues" evidence="17">
    <location>
        <begin position="1"/>
        <end position="25"/>
    </location>
</feature>
<dbReference type="Pfam" id="PF00970">
    <property type="entry name" value="FAD_binding_6"/>
    <property type="match status" value="1"/>
</dbReference>
<dbReference type="Pfam" id="PF00174">
    <property type="entry name" value="Oxidored_molyb"/>
    <property type="match status" value="1"/>
</dbReference>
<dbReference type="InterPro" id="IPR022407">
    <property type="entry name" value="OxRdtase_Mopterin_BS"/>
</dbReference>
<evidence type="ECO:0000259" key="19">
    <source>
        <dbReference type="PROSITE" id="PS51384"/>
    </source>
</evidence>
<accession>A0AAW1SX97</accession>
<evidence type="ECO:0000256" key="16">
    <source>
        <dbReference type="PIRSR" id="PIRSR000233-1"/>
    </source>
</evidence>
<keyword evidence="21" id="KW-1185">Reference proteome</keyword>
<dbReference type="Pfam" id="PF00173">
    <property type="entry name" value="Cyt-b5"/>
    <property type="match status" value="1"/>
</dbReference>
<evidence type="ECO:0000313" key="20">
    <source>
        <dbReference type="EMBL" id="KAK9861121.1"/>
    </source>
</evidence>
<dbReference type="Gene3D" id="3.10.120.10">
    <property type="entry name" value="Cytochrome b5-like heme/steroid binding domain"/>
    <property type="match status" value="1"/>
</dbReference>
<dbReference type="InterPro" id="IPR008335">
    <property type="entry name" value="Mopterin_OxRdtase_euk"/>
</dbReference>
<dbReference type="SUPFAM" id="SSF56524">
    <property type="entry name" value="Oxidoreductase molybdopterin-binding domain"/>
    <property type="match status" value="1"/>
</dbReference>
<dbReference type="PROSITE" id="PS50255">
    <property type="entry name" value="CYTOCHROME_B5_2"/>
    <property type="match status" value="1"/>
</dbReference>
<evidence type="ECO:0000256" key="12">
    <source>
        <dbReference type="ARBA" id="ARBA00023004"/>
    </source>
</evidence>
<keyword evidence="7" id="KW-0349">Heme</keyword>
<dbReference type="PRINTS" id="PR00406">
    <property type="entry name" value="CYTB5RDTASE"/>
</dbReference>
<comment type="similarity">
    <text evidence="4 15">Belongs to the nitrate reductase family.</text>
</comment>
<dbReference type="SUPFAM" id="SSF81296">
    <property type="entry name" value="E set domains"/>
    <property type="match status" value="1"/>
</dbReference>
<evidence type="ECO:0000259" key="18">
    <source>
        <dbReference type="PROSITE" id="PS50255"/>
    </source>
</evidence>
<evidence type="ECO:0000256" key="15">
    <source>
        <dbReference type="PIRNR" id="PIRNR000233"/>
    </source>
</evidence>
<proteinExistence type="inferred from homology"/>
<dbReference type="PIRSF" id="PIRSF000233">
    <property type="entry name" value="Nitr_rd_NADH"/>
    <property type="match status" value="1"/>
</dbReference>
<keyword evidence="8" id="KW-0285">Flavoprotein</keyword>
<dbReference type="InterPro" id="IPR000572">
    <property type="entry name" value="OxRdtase_Mopterin-bd_dom"/>
</dbReference>
<protein>
    <recommendedName>
        <fullName evidence="15">Nitrate reductase</fullName>
    </recommendedName>
</protein>
<dbReference type="InterPro" id="IPR039261">
    <property type="entry name" value="FNR_nucleotide-bd"/>
</dbReference>
<gene>
    <name evidence="20" type="ORF">WJX84_012127</name>
</gene>